<evidence type="ECO:0000313" key="1">
    <source>
        <dbReference type="EMBL" id="TEB38021.1"/>
    </source>
</evidence>
<accession>A0A4Y7TVK9</accession>
<gene>
    <name evidence="1" type="ORF">FA13DRAFT_1725641</name>
</gene>
<protein>
    <submittedName>
        <fullName evidence="1">Uncharacterized protein</fullName>
    </submittedName>
</protein>
<organism evidence="1 2">
    <name type="scientific">Coprinellus micaceus</name>
    <name type="common">Glistening ink-cap mushroom</name>
    <name type="synonym">Coprinus micaceus</name>
    <dbReference type="NCBI Taxonomy" id="71717"/>
    <lineage>
        <taxon>Eukaryota</taxon>
        <taxon>Fungi</taxon>
        <taxon>Dikarya</taxon>
        <taxon>Basidiomycota</taxon>
        <taxon>Agaricomycotina</taxon>
        <taxon>Agaricomycetes</taxon>
        <taxon>Agaricomycetidae</taxon>
        <taxon>Agaricales</taxon>
        <taxon>Agaricineae</taxon>
        <taxon>Psathyrellaceae</taxon>
        <taxon>Coprinellus</taxon>
    </lineage>
</organism>
<sequence>MPFDKFVTVSTRFGAGVGGVGFGGGVNPELLPRKQVESSGSYSGVGSYQSGRGLQGQAVGGGGPYSDMMGWSDCVEGNWGDGWQTQEKWGVFYI</sequence>
<keyword evidence="2" id="KW-1185">Reference proteome</keyword>
<comment type="caution">
    <text evidence="1">The sequence shown here is derived from an EMBL/GenBank/DDBJ whole genome shotgun (WGS) entry which is preliminary data.</text>
</comment>
<proteinExistence type="predicted"/>
<reference evidence="1 2" key="1">
    <citation type="journal article" date="2019" name="Nat. Ecol. Evol.">
        <title>Megaphylogeny resolves global patterns of mushroom evolution.</title>
        <authorList>
            <person name="Varga T."/>
            <person name="Krizsan K."/>
            <person name="Foldi C."/>
            <person name="Dima B."/>
            <person name="Sanchez-Garcia M."/>
            <person name="Sanchez-Ramirez S."/>
            <person name="Szollosi G.J."/>
            <person name="Szarkandi J.G."/>
            <person name="Papp V."/>
            <person name="Albert L."/>
            <person name="Andreopoulos W."/>
            <person name="Angelini C."/>
            <person name="Antonin V."/>
            <person name="Barry K.W."/>
            <person name="Bougher N.L."/>
            <person name="Buchanan P."/>
            <person name="Buyck B."/>
            <person name="Bense V."/>
            <person name="Catcheside P."/>
            <person name="Chovatia M."/>
            <person name="Cooper J."/>
            <person name="Damon W."/>
            <person name="Desjardin D."/>
            <person name="Finy P."/>
            <person name="Geml J."/>
            <person name="Haridas S."/>
            <person name="Hughes K."/>
            <person name="Justo A."/>
            <person name="Karasinski D."/>
            <person name="Kautmanova I."/>
            <person name="Kiss B."/>
            <person name="Kocsube S."/>
            <person name="Kotiranta H."/>
            <person name="LaButti K.M."/>
            <person name="Lechner B.E."/>
            <person name="Liimatainen K."/>
            <person name="Lipzen A."/>
            <person name="Lukacs Z."/>
            <person name="Mihaltcheva S."/>
            <person name="Morgado L.N."/>
            <person name="Niskanen T."/>
            <person name="Noordeloos M.E."/>
            <person name="Ohm R.A."/>
            <person name="Ortiz-Santana B."/>
            <person name="Ovrebo C."/>
            <person name="Racz N."/>
            <person name="Riley R."/>
            <person name="Savchenko A."/>
            <person name="Shiryaev A."/>
            <person name="Soop K."/>
            <person name="Spirin V."/>
            <person name="Szebenyi C."/>
            <person name="Tomsovsky M."/>
            <person name="Tulloss R.E."/>
            <person name="Uehling J."/>
            <person name="Grigoriev I.V."/>
            <person name="Vagvolgyi C."/>
            <person name="Papp T."/>
            <person name="Martin F.M."/>
            <person name="Miettinen O."/>
            <person name="Hibbett D.S."/>
            <person name="Nagy L.G."/>
        </authorList>
    </citation>
    <scope>NUCLEOTIDE SEQUENCE [LARGE SCALE GENOMIC DNA]</scope>
    <source>
        <strain evidence="1 2">FP101781</strain>
    </source>
</reference>
<dbReference type="Proteomes" id="UP000298030">
    <property type="component" value="Unassembled WGS sequence"/>
</dbReference>
<evidence type="ECO:0000313" key="2">
    <source>
        <dbReference type="Proteomes" id="UP000298030"/>
    </source>
</evidence>
<name>A0A4Y7TVK9_COPMI</name>
<dbReference type="EMBL" id="QPFP01000003">
    <property type="protein sequence ID" value="TEB38021.1"/>
    <property type="molecule type" value="Genomic_DNA"/>
</dbReference>
<dbReference type="AlphaFoldDB" id="A0A4Y7TVK9"/>